<dbReference type="KEGG" id="tto:Thethe_00433"/>
<evidence type="ECO:0000256" key="1">
    <source>
        <dbReference type="ARBA" id="ARBA00004651"/>
    </source>
</evidence>
<dbReference type="HOGENOM" id="CLU_016047_0_3_9"/>
<dbReference type="GO" id="GO:0055085">
    <property type="term" value="P:transmembrane transport"/>
    <property type="evidence" value="ECO:0007669"/>
    <property type="project" value="InterPro"/>
</dbReference>
<dbReference type="PROSITE" id="PS50928">
    <property type="entry name" value="ABC_TM1"/>
    <property type="match status" value="1"/>
</dbReference>
<dbReference type="EMBL" id="CP003066">
    <property type="protein sequence ID" value="AGB18149.1"/>
    <property type="molecule type" value="Genomic_DNA"/>
</dbReference>
<dbReference type="PATRIC" id="fig|698948.3.peg.416"/>
<dbReference type="SUPFAM" id="SSF161098">
    <property type="entry name" value="MetI-like"/>
    <property type="match status" value="1"/>
</dbReference>
<evidence type="ECO:0000256" key="4">
    <source>
        <dbReference type="ARBA" id="ARBA00022692"/>
    </source>
</evidence>
<gene>
    <name evidence="9" type="ORF">Thethe_00433</name>
</gene>
<dbReference type="InterPro" id="IPR051393">
    <property type="entry name" value="ABC_transporter_permease"/>
</dbReference>
<dbReference type="InterPro" id="IPR035906">
    <property type="entry name" value="MetI-like_sf"/>
</dbReference>
<name>L0IHA6_THETR</name>
<dbReference type="PANTHER" id="PTHR30193">
    <property type="entry name" value="ABC TRANSPORTER PERMEASE PROTEIN"/>
    <property type="match status" value="1"/>
</dbReference>
<feature type="domain" description="ABC transmembrane type-1" evidence="8">
    <location>
        <begin position="67"/>
        <end position="281"/>
    </location>
</feature>
<feature type="transmembrane region" description="Helical" evidence="7">
    <location>
        <begin position="260"/>
        <end position="281"/>
    </location>
</feature>
<dbReference type="Proteomes" id="UP000010845">
    <property type="component" value="Chromosome"/>
</dbReference>
<keyword evidence="3" id="KW-1003">Cell membrane</keyword>
<evidence type="ECO:0000256" key="7">
    <source>
        <dbReference type="RuleBase" id="RU363032"/>
    </source>
</evidence>
<dbReference type="AlphaFoldDB" id="L0IHA6"/>
<accession>L0IHA6</accession>
<feature type="transmembrane region" description="Helical" evidence="7">
    <location>
        <begin position="160"/>
        <end position="180"/>
    </location>
</feature>
<keyword evidence="5 7" id="KW-1133">Transmembrane helix</keyword>
<dbReference type="RefSeq" id="WP_015310907.1">
    <property type="nucleotide sequence ID" value="NC_019970.1"/>
</dbReference>
<feature type="transmembrane region" description="Helical" evidence="7">
    <location>
        <begin position="71"/>
        <end position="92"/>
    </location>
</feature>
<evidence type="ECO:0000256" key="3">
    <source>
        <dbReference type="ARBA" id="ARBA00022475"/>
    </source>
</evidence>
<evidence type="ECO:0000256" key="6">
    <source>
        <dbReference type="ARBA" id="ARBA00023136"/>
    </source>
</evidence>
<feature type="transmembrane region" description="Helical" evidence="7">
    <location>
        <begin position="201"/>
        <end position="221"/>
    </location>
</feature>
<keyword evidence="2 7" id="KW-0813">Transport</keyword>
<comment type="similarity">
    <text evidence="7">Belongs to the binding-protein-dependent transport system permease family.</text>
</comment>
<dbReference type="CDD" id="cd06261">
    <property type="entry name" value="TM_PBP2"/>
    <property type="match status" value="1"/>
</dbReference>
<reference evidence="9 10" key="1">
    <citation type="submission" date="2012-03" db="EMBL/GenBank/DDBJ databases">
        <title>Complete sequence of chromosome of Thermoanaerobacterium thermosaccharolyticum M0795.</title>
        <authorList>
            <consortium name="US DOE Joint Genome Institute"/>
            <person name="Lucas S."/>
            <person name="Han J."/>
            <person name="Lapidus A."/>
            <person name="Cheng J.-F."/>
            <person name="Goodwin L."/>
            <person name="Pitluck S."/>
            <person name="Peters L."/>
            <person name="Teshima H."/>
            <person name="Detter J.C."/>
            <person name="Han C."/>
            <person name="Tapia R."/>
            <person name="Land M."/>
            <person name="Hauser L."/>
            <person name="Kyrpides N."/>
            <person name="Ivanova N."/>
            <person name="Pagani I."/>
            <person name="Feinberg L."/>
            <person name="Folden J."/>
            <person name="Hogsett D."/>
            <person name="Shaw J."/>
            <person name="Woyke T."/>
        </authorList>
    </citation>
    <scope>NUCLEOTIDE SEQUENCE [LARGE SCALE GENOMIC DNA]</scope>
    <source>
        <strain evidence="9 10">M0795</strain>
    </source>
</reference>
<comment type="subcellular location">
    <subcellularLocation>
        <location evidence="1 7">Cell membrane</location>
        <topology evidence="1 7">Multi-pass membrane protein</topology>
    </subcellularLocation>
</comment>
<dbReference type="InterPro" id="IPR000515">
    <property type="entry name" value="MetI-like"/>
</dbReference>
<protein>
    <submittedName>
        <fullName evidence="9">Carbohydrate ABC transporter membrane protein 1, CUT1 family</fullName>
    </submittedName>
</protein>
<evidence type="ECO:0000313" key="10">
    <source>
        <dbReference type="Proteomes" id="UP000010845"/>
    </source>
</evidence>
<dbReference type="Gene3D" id="1.10.3720.10">
    <property type="entry name" value="MetI-like"/>
    <property type="match status" value="1"/>
</dbReference>
<organism evidence="9 10">
    <name type="scientific">Thermoanaerobacterium thermosaccharolyticum M0795</name>
    <dbReference type="NCBI Taxonomy" id="698948"/>
    <lineage>
        <taxon>Bacteria</taxon>
        <taxon>Bacillati</taxon>
        <taxon>Bacillota</taxon>
        <taxon>Clostridia</taxon>
        <taxon>Thermoanaerobacterales</taxon>
        <taxon>Thermoanaerobacteraceae</taxon>
        <taxon>Thermoanaerobacterium</taxon>
    </lineage>
</organism>
<evidence type="ECO:0000256" key="2">
    <source>
        <dbReference type="ARBA" id="ARBA00022448"/>
    </source>
</evidence>
<dbReference type="GO" id="GO:0005886">
    <property type="term" value="C:plasma membrane"/>
    <property type="evidence" value="ECO:0007669"/>
    <property type="project" value="UniProtKB-SubCell"/>
</dbReference>
<dbReference type="Pfam" id="PF00528">
    <property type="entry name" value="BPD_transp_1"/>
    <property type="match status" value="1"/>
</dbReference>
<feature type="transmembrane region" description="Helical" evidence="7">
    <location>
        <begin position="104"/>
        <end position="124"/>
    </location>
</feature>
<evidence type="ECO:0000259" key="8">
    <source>
        <dbReference type="PROSITE" id="PS50928"/>
    </source>
</evidence>
<dbReference type="PANTHER" id="PTHR30193:SF37">
    <property type="entry name" value="INNER MEMBRANE ABC TRANSPORTER PERMEASE PROTEIN YCJO"/>
    <property type="match status" value="1"/>
</dbReference>
<keyword evidence="6 7" id="KW-0472">Membrane</keyword>
<evidence type="ECO:0000256" key="5">
    <source>
        <dbReference type="ARBA" id="ARBA00022989"/>
    </source>
</evidence>
<keyword evidence="4 7" id="KW-0812">Transmembrane</keyword>
<feature type="transmembrane region" description="Helical" evidence="7">
    <location>
        <begin position="12"/>
        <end position="37"/>
    </location>
</feature>
<sequence>MYWLSKKRYMILMLVPTILIYIIYMIAPIGVAVGYSFTDYTGIGMAKYVGLNNYIRLFNDPIFINSLKNTMIIFVADFLLLMFGAFAVALLLNEKLKFNGIAKAFIFSPAIIAPIIVGIIWVFILDPKIGLINNIFNAIGLGKYAPEWIGGKTLTPYSVAFIYFWQQLGYLATIFVAGLKMIPEEVFEAAKVDGASSCQKLIFVTIPMLKTTISTVAILIITGTFKIFEIVQQLTNGGPNHISENLVTYSYATTFTNGEYGYGMSIATFTFIISLIITGVYSKVTSGKEK</sequence>
<evidence type="ECO:0000313" key="9">
    <source>
        <dbReference type="EMBL" id="AGB18149.1"/>
    </source>
</evidence>
<proteinExistence type="inferred from homology"/>